<evidence type="ECO:0000313" key="2">
    <source>
        <dbReference type="EMBL" id="MEN7548176.1"/>
    </source>
</evidence>
<dbReference type="EMBL" id="JBDKWZ010000005">
    <property type="protein sequence ID" value="MEN7548176.1"/>
    <property type="molecule type" value="Genomic_DNA"/>
</dbReference>
<keyword evidence="3" id="KW-1185">Reference proteome</keyword>
<dbReference type="RefSeq" id="WP_346820957.1">
    <property type="nucleotide sequence ID" value="NZ_JBDKWZ010000005.1"/>
</dbReference>
<dbReference type="Gene3D" id="3.40.50.1820">
    <property type="entry name" value="alpha/beta hydrolase"/>
    <property type="match status" value="1"/>
</dbReference>
<name>A0AAW9S515_9BACT</name>
<organism evidence="2 3">
    <name type="scientific">Rapidithrix thailandica</name>
    <dbReference type="NCBI Taxonomy" id="413964"/>
    <lineage>
        <taxon>Bacteria</taxon>
        <taxon>Pseudomonadati</taxon>
        <taxon>Bacteroidota</taxon>
        <taxon>Cytophagia</taxon>
        <taxon>Cytophagales</taxon>
        <taxon>Flammeovirgaceae</taxon>
        <taxon>Rapidithrix</taxon>
    </lineage>
</organism>
<dbReference type="InterPro" id="IPR029058">
    <property type="entry name" value="AB_hydrolase_fold"/>
</dbReference>
<dbReference type="InterPro" id="IPR022742">
    <property type="entry name" value="Hydrolase_4"/>
</dbReference>
<dbReference type="Proteomes" id="UP001403385">
    <property type="component" value="Unassembled WGS sequence"/>
</dbReference>
<reference evidence="2 3" key="1">
    <citation type="submission" date="2024-04" db="EMBL/GenBank/DDBJ databases">
        <title>Novel genus in family Flammeovirgaceae.</title>
        <authorList>
            <person name="Nguyen T.H."/>
            <person name="Vuong T.Q."/>
            <person name="Le H."/>
            <person name="Kim S.-G."/>
        </authorList>
    </citation>
    <scope>NUCLEOTIDE SEQUENCE [LARGE SCALE GENOMIC DNA]</scope>
    <source>
        <strain evidence="2 3">JCM 23209</strain>
    </source>
</reference>
<dbReference type="SUPFAM" id="SSF53474">
    <property type="entry name" value="alpha/beta-Hydrolases"/>
    <property type="match status" value="1"/>
</dbReference>
<proteinExistence type="predicted"/>
<evidence type="ECO:0000313" key="3">
    <source>
        <dbReference type="Proteomes" id="UP001403385"/>
    </source>
</evidence>
<feature type="domain" description="Serine aminopeptidase S33" evidence="1">
    <location>
        <begin position="26"/>
        <end position="172"/>
    </location>
</feature>
<gene>
    <name evidence="2" type="ORF">AAG747_09660</name>
</gene>
<keyword evidence="2" id="KW-0378">Hydrolase</keyword>
<comment type="caution">
    <text evidence="2">The sequence shown here is derived from an EMBL/GenBank/DDBJ whole genome shotgun (WGS) entry which is preliminary data.</text>
</comment>
<sequence length="263" mass="30398">MQTLSNPLVPTDQQNHFVYYTPVITPPKATILLIHGLNNPYITYTDWIRWFLAQGFAVQLVKLPAHRTTSKGYERFNASLLFQAIEQAYLSISVQPVILFGYSLGGLLGLTLQNTRSIQYDKALLFAPASATRLRGALFNTLLRILPNIRIRSASLPDYRHHNFVSIKAYRELFKIQNQLLTSQFEHLNQPTLTFIDPKDELISTKRLRQQIKQYRLSNWEIHYLNSRAGKSHHHLIVDKYSLGQENWKKTTMIVENFLKGSS</sequence>
<dbReference type="AlphaFoldDB" id="A0AAW9S515"/>
<accession>A0AAW9S515</accession>
<evidence type="ECO:0000259" key="1">
    <source>
        <dbReference type="Pfam" id="PF12146"/>
    </source>
</evidence>
<dbReference type="GO" id="GO:0016787">
    <property type="term" value="F:hydrolase activity"/>
    <property type="evidence" value="ECO:0007669"/>
    <property type="project" value="UniProtKB-KW"/>
</dbReference>
<protein>
    <submittedName>
        <fullName evidence="2">Alpha/beta fold hydrolase</fullName>
    </submittedName>
</protein>
<dbReference type="Pfam" id="PF12146">
    <property type="entry name" value="Hydrolase_4"/>
    <property type="match status" value="1"/>
</dbReference>